<sequence>MLLRYHFSNLLYLLWFGFVLRKSSETGLTIETDNGLVGSPEIKCNPETIELAFKTKREFRGKVFVKGHYNNPNCRVDYGKPILDSKNPVGSITLSHGQCDMNRQRMIQPEGMQLSTILVISFHPLFITKLDRAFHIRCMYREIVRAVSSGIEVSAIATQGLEYQYPFPNCIYTIRRDEIDGPILKYARVGDQIVHRWECLSDVYGLLVHNCYVEDGQGEKQIIIDENGCHTDRTVLGDPTYVESLNMAYRESLVFKFADRIIVQFKCQIRLCVRDGGGCIGITPPMCYDEKEKTNEVFVTTDDSVVNHAIKLNDVTDIHSKKRRLMRSSVSERSRLIVDADLISQLVYVLDADDDDGAGDELRNFHKN</sequence>
<dbReference type="OMA" id="FHIRCRY"/>
<dbReference type="SMART" id="SM00241">
    <property type="entry name" value="ZP"/>
    <property type="match status" value="1"/>
</dbReference>
<evidence type="ECO:0000256" key="1">
    <source>
        <dbReference type="ARBA" id="ARBA00004251"/>
    </source>
</evidence>
<evidence type="ECO:0000259" key="9">
    <source>
        <dbReference type="PROSITE" id="PS51034"/>
    </source>
</evidence>
<feature type="chain" id="PRO_5010355808" evidence="8">
    <location>
        <begin position="22"/>
        <end position="368"/>
    </location>
</feature>
<keyword evidence="2" id="KW-0193">Cuticle</keyword>
<dbReference type="InterPro" id="IPR001507">
    <property type="entry name" value="ZP_dom"/>
</dbReference>
<organism evidence="10">
    <name type="scientific">Loa loa</name>
    <name type="common">Eye worm</name>
    <name type="synonym">Filaria loa</name>
    <dbReference type="NCBI Taxonomy" id="7209"/>
    <lineage>
        <taxon>Eukaryota</taxon>
        <taxon>Metazoa</taxon>
        <taxon>Ecdysozoa</taxon>
        <taxon>Nematoda</taxon>
        <taxon>Chromadorea</taxon>
        <taxon>Rhabditida</taxon>
        <taxon>Spirurina</taxon>
        <taxon>Spiruromorpha</taxon>
        <taxon>Filarioidea</taxon>
        <taxon>Onchocercidae</taxon>
        <taxon>Loa</taxon>
    </lineage>
</organism>
<evidence type="ECO:0000256" key="8">
    <source>
        <dbReference type="SAM" id="SignalP"/>
    </source>
</evidence>
<proteinExistence type="predicted"/>
<dbReference type="EMBL" id="JH712097">
    <property type="protein sequence ID" value="EFO24074.2"/>
    <property type="molecule type" value="Genomic_DNA"/>
</dbReference>
<protein>
    <submittedName>
        <fullName evidence="10">Cuticlin 1</fullName>
    </submittedName>
</protein>
<gene>
    <name evidence="10" type="ORF">LOAG_04409</name>
</gene>
<dbReference type="PANTHER" id="PTHR22907">
    <property type="entry name" value="GH04558P"/>
    <property type="match status" value="1"/>
</dbReference>
<evidence type="ECO:0000256" key="3">
    <source>
        <dbReference type="ARBA" id="ARBA00022475"/>
    </source>
</evidence>
<feature type="domain" description="ZP" evidence="9">
    <location>
        <begin position="43"/>
        <end position="286"/>
    </location>
</feature>
<keyword evidence="6" id="KW-1133">Transmembrane helix</keyword>
<evidence type="ECO:0000256" key="5">
    <source>
        <dbReference type="ARBA" id="ARBA00022729"/>
    </source>
</evidence>
<evidence type="ECO:0000256" key="6">
    <source>
        <dbReference type="ARBA" id="ARBA00022989"/>
    </source>
</evidence>
<reference evidence="10" key="1">
    <citation type="submission" date="2012-04" db="EMBL/GenBank/DDBJ databases">
        <title>The Genome Sequence of Loa loa.</title>
        <authorList>
            <consortium name="The Broad Institute Genome Sequencing Platform"/>
            <consortium name="Broad Institute Genome Sequencing Center for Infectious Disease"/>
            <person name="Nutman T.B."/>
            <person name="Fink D.L."/>
            <person name="Russ C."/>
            <person name="Young S."/>
            <person name="Zeng Q."/>
            <person name="Gargeya S."/>
            <person name="Alvarado L."/>
            <person name="Berlin A."/>
            <person name="Chapman S.B."/>
            <person name="Chen Z."/>
            <person name="Freedman E."/>
            <person name="Gellesch M."/>
            <person name="Goldberg J."/>
            <person name="Griggs A."/>
            <person name="Gujja S."/>
            <person name="Heilman E.R."/>
            <person name="Heiman D."/>
            <person name="Howarth C."/>
            <person name="Mehta T."/>
            <person name="Neiman D."/>
            <person name="Pearson M."/>
            <person name="Roberts A."/>
            <person name="Saif S."/>
            <person name="Shea T."/>
            <person name="Shenoy N."/>
            <person name="Sisk P."/>
            <person name="Stolte C."/>
            <person name="Sykes S."/>
            <person name="White J."/>
            <person name="Yandava C."/>
            <person name="Haas B."/>
            <person name="Henn M.R."/>
            <person name="Nusbaum C."/>
            <person name="Birren B."/>
        </authorList>
    </citation>
    <scope>NUCLEOTIDE SEQUENCE [LARGE SCALE GENOMIC DNA]</scope>
</reference>
<keyword evidence="4" id="KW-0812">Transmembrane</keyword>
<name>A0A1S0U2F4_LOALO</name>
<keyword evidence="7" id="KW-0472">Membrane</keyword>
<keyword evidence="5 8" id="KW-0732">Signal</keyword>
<dbReference type="GO" id="GO:0042302">
    <property type="term" value="F:structural constituent of cuticle"/>
    <property type="evidence" value="ECO:0007669"/>
    <property type="project" value="UniProtKB-KW"/>
</dbReference>
<dbReference type="InterPro" id="IPR056953">
    <property type="entry name" value="CUT_N"/>
</dbReference>
<dbReference type="InParanoid" id="A0A1S0U2F4"/>
<evidence type="ECO:0000256" key="4">
    <source>
        <dbReference type="ARBA" id="ARBA00022692"/>
    </source>
</evidence>
<dbReference type="GO" id="GO:0005886">
    <property type="term" value="C:plasma membrane"/>
    <property type="evidence" value="ECO:0007669"/>
    <property type="project" value="UniProtKB-SubCell"/>
</dbReference>
<dbReference type="AlphaFoldDB" id="A0A1S0U2F4"/>
<evidence type="ECO:0000313" key="10">
    <source>
        <dbReference type="EMBL" id="EFO24074.2"/>
    </source>
</evidence>
<keyword evidence="3" id="KW-1003">Cell membrane</keyword>
<dbReference type="PROSITE" id="PS51034">
    <property type="entry name" value="ZP_2"/>
    <property type="match status" value="1"/>
</dbReference>
<dbReference type="GeneID" id="9941814"/>
<dbReference type="RefSeq" id="XP_020303097.1">
    <property type="nucleotide sequence ID" value="XM_020446588.1"/>
</dbReference>
<dbReference type="Pfam" id="PF25301">
    <property type="entry name" value="CUT_C"/>
    <property type="match status" value="1"/>
</dbReference>
<dbReference type="InterPro" id="IPR051962">
    <property type="entry name" value="Cuticlin"/>
</dbReference>
<accession>A0A1S0U2F4</accession>
<dbReference type="CTD" id="9941814"/>
<evidence type="ECO:0000256" key="2">
    <source>
        <dbReference type="ARBA" id="ARBA00022460"/>
    </source>
</evidence>
<dbReference type="KEGG" id="loa:LOAG_04409"/>
<dbReference type="OrthoDB" id="6139674at2759"/>
<dbReference type="Pfam" id="PF25057">
    <property type="entry name" value="CUT_N"/>
    <property type="match status" value="1"/>
</dbReference>
<evidence type="ECO:0000256" key="7">
    <source>
        <dbReference type="ARBA" id="ARBA00023136"/>
    </source>
</evidence>
<comment type="subcellular location">
    <subcellularLocation>
        <location evidence="1">Cell membrane</location>
        <topology evidence="1">Single-pass type I membrane protein</topology>
    </subcellularLocation>
</comment>
<dbReference type="InterPro" id="IPR057475">
    <property type="entry name" value="CUT_C"/>
</dbReference>
<dbReference type="PANTHER" id="PTHR22907:SF7">
    <property type="entry name" value="ZP DOMAIN-CONTAINING PROTEIN"/>
    <property type="match status" value="1"/>
</dbReference>
<dbReference type="FunCoup" id="A0A1S0U2F4">
    <property type="interactions" value="65"/>
</dbReference>
<feature type="signal peptide" evidence="8">
    <location>
        <begin position="1"/>
        <end position="21"/>
    </location>
</feature>